<dbReference type="InterPro" id="IPR032563">
    <property type="entry name" value="DAMP1_SANT-like"/>
</dbReference>
<comment type="subcellular location">
    <subcellularLocation>
        <location evidence="1">Nucleus</location>
    </subcellularLocation>
</comment>
<evidence type="ECO:0000259" key="11">
    <source>
        <dbReference type="PROSITE" id="PS50090"/>
    </source>
</evidence>
<feature type="compositionally biased region" description="Polar residues" evidence="10">
    <location>
        <begin position="529"/>
        <end position="548"/>
    </location>
</feature>
<dbReference type="PROSITE" id="PS50090">
    <property type="entry name" value="MYB_LIKE"/>
    <property type="match status" value="1"/>
</dbReference>
<dbReference type="Pfam" id="PF16282">
    <property type="entry name" value="SANT_DAMP1_like"/>
    <property type="match status" value="1"/>
</dbReference>
<evidence type="ECO:0000313" key="12">
    <source>
        <dbReference type="EMBL" id="KAK5090943.1"/>
    </source>
</evidence>
<feature type="compositionally biased region" description="Polar residues" evidence="10">
    <location>
        <begin position="352"/>
        <end position="372"/>
    </location>
</feature>
<name>A0AAN7T5R2_9EURO</name>
<feature type="compositionally biased region" description="Basic and acidic residues" evidence="10">
    <location>
        <begin position="685"/>
        <end position="696"/>
    </location>
</feature>
<evidence type="ECO:0000256" key="5">
    <source>
        <dbReference type="ARBA" id="ARBA00023015"/>
    </source>
</evidence>
<dbReference type="PANTHER" id="PTHR12855:SF10">
    <property type="entry name" value="DNA METHYLTRANSFERASE 1-ASSOCIATED PROTEIN 1"/>
    <property type="match status" value="1"/>
</dbReference>
<feature type="region of interest" description="Disordered" evidence="10">
    <location>
        <begin position="1"/>
        <end position="35"/>
    </location>
</feature>
<dbReference type="GO" id="GO:0035267">
    <property type="term" value="C:NuA4 histone acetyltransferase complex"/>
    <property type="evidence" value="ECO:0007669"/>
    <property type="project" value="InterPro"/>
</dbReference>
<reference evidence="12 13" key="1">
    <citation type="submission" date="2023-08" db="EMBL/GenBank/DDBJ databases">
        <title>Black Yeasts Isolated from many extreme environments.</title>
        <authorList>
            <person name="Coleine C."/>
            <person name="Stajich J.E."/>
            <person name="Selbmann L."/>
        </authorList>
    </citation>
    <scope>NUCLEOTIDE SEQUENCE [LARGE SCALE GENOMIC DNA]</scope>
    <source>
        <strain evidence="12 13">CCFEE 5910</strain>
    </source>
</reference>
<feature type="compositionally biased region" description="Acidic residues" evidence="10">
    <location>
        <begin position="558"/>
        <end position="572"/>
    </location>
</feature>
<protein>
    <recommendedName>
        <fullName evidence="3">SWR1-complex protein 4</fullName>
    </recommendedName>
</protein>
<evidence type="ECO:0000313" key="13">
    <source>
        <dbReference type="Proteomes" id="UP001309876"/>
    </source>
</evidence>
<dbReference type="GO" id="GO:0000122">
    <property type="term" value="P:negative regulation of transcription by RNA polymerase II"/>
    <property type="evidence" value="ECO:0007669"/>
    <property type="project" value="TreeGrafter"/>
</dbReference>
<feature type="region of interest" description="Disordered" evidence="10">
    <location>
        <begin position="501"/>
        <end position="771"/>
    </location>
</feature>
<evidence type="ECO:0000256" key="7">
    <source>
        <dbReference type="ARBA" id="ARBA00023242"/>
    </source>
</evidence>
<keyword evidence="5" id="KW-0805">Transcription regulation</keyword>
<keyword evidence="4" id="KW-0156">Chromatin regulator</keyword>
<proteinExistence type="inferred from homology"/>
<gene>
    <name evidence="12" type="primary">SWC4</name>
    <name evidence="12" type="ORF">LTR05_001121</name>
</gene>
<evidence type="ECO:0000256" key="10">
    <source>
        <dbReference type="SAM" id="MobiDB-lite"/>
    </source>
</evidence>
<keyword evidence="6" id="KW-0804">Transcription</keyword>
<comment type="caution">
    <text evidence="12">The sequence shown here is derived from an EMBL/GenBank/DDBJ whole genome shotgun (WGS) entry which is preliminary data.</text>
</comment>
<sequence>MASTRDIHDIMGMGGGPVQKPTNKKKKKVVEAQPRLSGISREVQALMGDSVPPVQIVEPPKYKSKPSLANKLYKPRHWQEIPFKPGARSDGLSLTHWKRALPSHRPLQLNGDVEMVDGIQPSLKPEYQFEEEFPMDKWAVAVRVPDYTDEQYERHFKADDWTREETDYLVKLASEYDLRWIVIADRYDPQEIQSAQIGGEALEVAKNYSSRTMEQLKLRYYQVAAQDLELRTPKASMNPTEFALYEKMRSFDAKTETLRKAMAEKLFERTKDEAEEERTLLEELHRITKNEEEFIAMRRDLYARLEAAPSLRRNERGEEQNIVLSSAGLSELLSRLFAKEKHLKRRAPAPGDSNSTAQQQSADGRSRANTSLSRRDTMDTATEPSKKGSVSQQIVPKQLTQAEEERYGVSHPNERLTSGVSFRHEKINRVTTAKSQVQTQKINAALTELEIPARLSMPTEKVCKEFERLVSQIQLLLDARRTLARVSEEVKTLEEMRRQRLGLPPLAEQNASGEAMDVDKTAPAPGQVGRNSTTETLQSGSLGGQTVNGVDGGPGPAVDEDDEDAEGEDDVEASNLEKTQNDEEDEADNTGLNDDSMAQRDEGDEDENAEEEDEEDDDDDDVGVEDEDEDDDEGNAALMRGVDNDDGEDEGEHDVDDDDVEDEDEEEEAVPLHEEGDEEEEEEQQRERGFARHQTEDEATDADNDDDTQNVTMDDVEPEENDPDAEDDDEDVADNRPTSAGSRGHKRGASVISDASGAGSNRSGAGRKRRR</sequence>
<dbReference type="PANTHER" id="PTHR12855">
    <property type="entry name" value="DNA METHYLTRANSFERASE 1-ASSOCIATED PROTEIN 1 FAMILY MEMBER"/>
    <property type="match status" value="1"/>
</dbReference>
<dbReference type="Gene3D" id="1.10.10.60">
    <property type="entry name" value="Homeodomain-like"/>
    <property type="match status" value="1"/>
</dbReference>
<evidence type="ECO:0000256" key="1">
    <source>
        <dbReference type="ARBA" id="ARBA00004123"/>
    </source>
</evidence>
<dbReference type="GO" id="GO:0000812">
    <property type="term" value="C:Swr1 complex"/>
    <property type="evidence" value="ECO:0007669"/>
    <property type="project" value="TreeGrafter"/>
</dbReference>
<evidence type="ECO:0000256" key="3">
    <source>
        <dbReference type="ARBA" id="ARBA00019132"/>
    </source>
</evidence>
<feature type="compositionally biased region" description="Acidic residues" evidence="10">
    <location>
        <begin position="644"/>
        <end position="684"/>
    </location>
</feature>
<feature type="domain" description="Myb-like" evidence="11">
    <location>
        <begin position="153"/>
        <end position="224"/>
    </location>
</feature>
<evidence type="ECO:0000256" key="8">
    <source>
        <dbReference type="ARBA" id="ARBA00025264"/>
    </source>
</evidence>
<feature type="coiled-coil region" evidence="9">
    <location>
        <begin position="264"/>
        <end position="291"/>
    </location>
</feature>
<feature type="compositionally biased region" description="Acidic residues" evidence="10">
    <location>
        <begin position="697"/>
        <end position="732"/>
    </location>
</feature>
<dbReference type="AlphaFoldDB" id="A0AAN7T5R2"/>
<keyword evidence="9" id="KW-0175">Coiled coil</keyword>
<dbReference type="GO" id="GO:0003714">
    <property type="term" value="F:transcription corepressor activity"/>
    <property type="evidence" value="ECO:0007669"/>
    <property type="project" value="TreeGrafter"/>
</dbReference>
<dbReference type="GO" id="GO:0006338">
    <property type="term" value="P:chromatin remodeling"/>
    <property type="evidence" value="ECO:0007669"/>
    <property type="project" value="InterPro"/>
</dbReference>
<dbReference type="GO" id="GO:0006281">
    <property type="term" value="P:DNA repair"/>
    <property type="evidence" value="ECO:0007669"/>
    <property type="project" value="InterPro"/>
</dbReference>
<dbReference type="InterPro" id="IPR001005">
    <property type="entry name" value="SANT/Myb"/>
</dbReference>
<feature type="region of interest" description="Disordered" evidence="10">
    <location>
        <begin position="343"/>
        <end position="396"/>
    </location>
</feature>
<dbReference type="Proteomes" id="UP001309876">
    <property type="component" value="Unassembled WGS sequence"/>
</dbReference>
<evidence type="ECO:0000256" key="9">
    <source>
        <dbReference type="SAM" id="Coils"/>
    </source>
</evidence>
<evidence type="ECO:0000256" key="4">
    <source>
        <dbReference type="ARBA" id="ARBA00022853"/>
    </source>
</evidence>
<feature type="compositionally biased region" description="Low complexity" evidence="10">
    <location>
        <begin position="753"/>
        <end position="764"/>
    </location>
</feature>
<organism evidence="12 13">
    <name type="scientific">Lithohypha guttulata</name>
    <dbReference type="NCBI Taxonomy" id="1690604"/>
    <lineage>
        <taxon>Eukaryota</taxon>
        <taxon>Fungi</taxon>
        <taxon>Dikarya</taxon>
        <taxon>Ascomycota</taxon>
        <taxon>Pezizomycotina</taxon>
        <taxon>Eurotiomycetes</taxon>
        <taxon>Chaetothyriomycetidae</taxon>
        <taxon>Chaetothyriales</taxon>
        <taxon>Trichomeriaceae</taxon>
        <taxon>Lithohypha</taxon>
    </lineage>
</organism>
<comment type="similarity">
    <text evidence="2">Belongs to the SWC4 family.</text>
</comment>
<evidence type="ECO:0000256" key="2">
    <source>
        <dbReference type="ARBA" id="ARBA00006918"/>
    </source>
</evidence>
<dbReference type="SMART" id="SM00717">
    <property type="entry name" value="SANT"/>
    <property type="match status" value="1"/>
</dbReference>
<keyword evidence="7" id="KW-0539">Nucleus</keyword>
<evidence type="ECO:0000256" key="6">
    <source>
        <dbReference type="ARBA" id="ARBA00023163"/>
    </source>
</evidence>
<dbReference type="InterPro" id="IPR027109">
    <property type="entry name" value="Swc4/Dmap1"/>
</dbReference>
<feature type="compositionally biased region" description="Polar residues" evidence="10">
    <location>
        <begin position="379"/>
        <end position="396"/>
    </location>
</feature>
<dbReference type="EMBL" id="JAVRRJ010000001">
    <property type="protein sequence ID" value="KAK5090943.1"/>
    <property type="molecule type" value="Genomic_DNA"/>
</dbReference>
<keyword evidence="13" id="KW-1185">Reference proteome</keyword>
<feature type="compositionally biased region" description="Acidic residues" evidence="10">
    <location>
        <begin position="602"/>
        <end position="634"/>
    </location>
</feature>
<comment type="function">
    <text evidence="8">Component of the SWR1 complex which mediates the ATP-dependent exchange of histone H2A for the H2A variant HZT1 leading to transcriptional regulation of selected genes by chromatin remodeling. Component of the NuA4 histone acetyltransferase complex which is involved in transcriptional activation of selected genes principally by acetylation of nucleosomal histone H4 and H2A. The NuA4 complex is also involved in DNA repair.</text>
</comment>
<accession>A0AAN7T5R2</accession>